<dbReference type="EMBL" id="FO082057">
    <property type="protein sequence ID" value="CCE78463.1"/>
    <property type="molecule type" value="Genomic_DNA"/>
</dbReference>
<sequence>MDDPLSPSSSLEKAGTSVSGNIDDLRADSGTEKEDNENNIGQNDSGNDYIRDEEHVYEATEALTSRENDKTDSADVSAKVNSENGQMLGLDNHQETEIEVDHNPTHIEYQAADTIEDNETQKTTDQEDRVEESTTDPEGSLSMSISDAYSSVARTTGGFKTLHLPSSSKSRTNGNYESLEGSSTADSPANENDGNIVDSSTRGTAALNEMNLAESKDKVTQAREDNKANNDDNESILKPLSVKRERRKKRVAGKYIENFWKPLNSQNHKTFSRIIDMSINKTLEKYMVNKERPSKRLLEAQACLSKEWPNTEDPKSFISRLKHTNVPPASTMQTSSKFNPRDLDVLDHDALARRLKYLETYLSAELKQLSDLEKYYSDLEFIYKSDDAYSKDFDKTVSANVSSMHEKLYQKKSELSISDIADPENHNIVLVEKHNSRSETYDPDNDIETKNALALVNRTLKKSYTKLSHLSKLNDELEELYNIIDT</sequence>
<dbReference type="AlphaFoldDB" id="G8YQW4"/>
<feature type="compositionally biased region" description="Basic and acidic residues" evidence="1">
    <location>
        <begin position="92"/>
        <end position="105"/>
    </location>
</feature>
<dbReference type="InterPro" id="IPR025212">
    <property type="entry name" value="CAD_CENP-Q"/>
</dbReference>
<dbReference type="OrthoDB" id="4025332at2759"/>
<evidence type="ECO:0000313" key="4">
    <source>
        <dbReference type="Proteomes" id="UP000005222"/>
    </source>
</evidence>
<feature type="compositionally biased region" description="Basic and acidic residues" evidence="1">
    <location>
        <begin position="23"/>
        <end position="33"/>
    </location>
</feature>
<dbReference type="EMBL" id="FO082056">
    <property type="protein sequence ID" value="CCE79049.1"/>
    <property type="molecule type" value="Genomic_DNA"/>
</dbReference>
<feature type="compositionally biased region" description="Polar residues" evidence="1">
    <location>
        <begin position="1"/>
        <end position="20"/>
    </location>
</feature>
<evidence type="ECO:0000313" key="2">
    <source>
        <dbReference type="EMBL" id="CCE78463.1"/>
    </source>
</evidence>
<keyword evidence="4" id="KW-1185">Reference proteome</keyword>
<dbReference type="Pfam" id="PF13094">
    <property type="entry name" value="CENP-Q"/>
    <property type="match status" value="1"/>
</dbReference>
<accession>G8YQW4</accession>
<dbReference type="InParanoid" id="G8YQW4"/>
<feature type="compositionally biased region" description="Basic and acidic residues" evidence="1">
    <location>
        <begin position="214"/>
        <end position="230"/>
    </location>
</feature>
<reference evidence="4" key="2">
    <citation type="journal article" date="2012" name="G3 (Bethesda)">
        <title>Pichia sorbitophila, an interspecies yeast hybrid reveals early steps of genome resolution following polyploidization.</title>
        <authorList>
            <person name="Leh Louis V."/>
            <person name="Despons L."/>
            <person name="Friedrich A."/>
            <person name="Martin T."/>
            <person name="Durrens P."/>
            <person name="Casaregola S."/>
            <person name="Neuveglise C."/>
            <person name="Fairhead C."/>
            <person name="Marck C."/>
            <person name="Cruz J.A."/>
            <person name="Straub M.L."/>
            <person name="Kugler V."/>
            <person name="Sacerdot C."/>
            <person name="Uzunov Z."/>
            <person name="Thierry A."/>
            <person name="Weiss S."/>
            <person name="Bleykasten C."/>
            <person name="De Montigny J."/>
            <person name="Jacques N."/>
            <person name="Jung P."/>
            <person name="Lemaire M."/>
            <person name="Mallet S."/>
            <person name="Morel G."/>
            <person name="Richard G.F."/>
            <person name="Sarkar A."/>
            <person name="Savel G."/>
            <person name="Schacherer J."/>
            <person name="Seret M.L."/>
            <person name="Talla E."/>
            <person name="Samson G."/>
            <person name="Jubin C."/>
            <person name="Poulain J."/>
            <person name="Vacherie B."/>
            <person name="Barbe V."/>
            <person name="Pelletier E."/>
            <person name="Sherman D.J."/>
            <person name="Westhof E."/>
            <person name="Weissenbach J."/>
            <person name="Baret P.V."/>
            <person name="Wincker P."/>
            <person name="Gaillardin C."/>
            <person name="Dujon B."/>
            <person name="Souciet J.L."/>
        </authorList>
    </citation>
    <scope>NUCLEOTIDE SEQUENCE [LARGE SCALE GENOMIC DNA]</scope>
    <source>
        <strain evidence="4">ATCC MYA-4447 / BCRC 22081 / CBS 7064 / NBRC 10061 / NRRL Y-12695</strain>
    </source>
</reference>
<feature type="compositionally biased region" description="Basic and acidic residues" evidence="1">
    <location>
        <begin position="49"/>
        <end position="73"/>
    </location>
</feature>
<reference evidence="3" key="1">
    <citation type="submission" date="2011-10" db="EMBL/GenBank/DDBJ databases">
        <authorList>
            <person name="Genoscope - CEA"/>
        </authorList>
    </citation>
    <scope>NUCLEOTIDE SEQUENCE</scope>
</reference>
<gene>
    <name evidence="3" type="primary">Piso0_001086</name>
    <name evidence="2" type="ORF">GNLVRS01_PISO0C10584g</name>
    <name evidence="3" type="ORF">GNLVRS01_PISO0D10651g</name>
</gene>
<feature type="compositionally biased region" description="Polar residues" evidence="1">
    <location>
        <begin position="164"/>
        <end position="203"/>
    </location>
</feature>
<dbReference type="STRING" id="559304.G8YQW4"/>
<feature type="compositionally biased region" description="Polar residues" evidence="1">
    <location>
        <begin position="141"/>
        <end position="154"/>
    </location>
</feature>
<dbReference type="Proteomes" id="UP000005222">
    <property type="component" value="Chromosome C"/>
</dbReference>
<evidence type="ECO:0000256" key="1">
    <source>
        <dbReference type="SAM" id="MobiDB-lite"/>
    </source>
</evidence>
<evidence type="ECO:0000313" key="3">
    <source>
        <dbReference type="EMBL" id="CCE79049.1"/>
    </source>
</evidence>
<dbReference type="HOGENOM" id="CLU_561521_0_0_1"/>
<feature type="region of interest" description="Disordered" evidence="1">
    <location>
        <begin position="1"/>
        <end position="241"/>
    </location>
</feature>
<proteinExistence type="predicted"/>
<dbReference type="eggNOG" id="ENOG502SF7T">
    <property type="taxonomic scope" value="Eukaryota"/>
</dbReference>
<name>G8YQW4_PICSO</name>
<protein>
    <submittedName>
        <fullName evidence="3">Piso0_001086 protein</fullName>
    </submittedName>
</protein>
<organism evidence="3 4">
    <name type="scientific">Pichia sorbitophila (strain ATCC MYA-4447 / BCRC 22081 / CBS 7064 / NBRC 10061 / NRRL Y-12695)</name>
    <name type="common">Hybrid yeast</name>
    <dbReference type="NCBI Taxonomy" id="559304"/>
    <lineage>
        <taxon>Eukaryota</taxon>
        <taxon>Fungi</taxon>
        <taxon>Dikarya</taxon>
        <taxon>Ascomycota</taxon>
        <taxon>Saccharomycotina</taxon>
        <taxon>Pichiomycetes</taxon>
        <taxon>Debaryomycetaceae</taxon>
        <taxon>Millerozyma</taxon>
    </lineage>
</organism>
<dbReference type="Proteomes" id="UP000005222">
    <property type="component" value="Chromosome D"/>
</dbReference>